<evidence type="ECO:0000313" key="2">
    <source>
        <dbReference type="Proteomes" id="UP000772434"/>
    </source>
</evidence>
<gene>
    <name evidence="1" type="ORF">BDP27DRAFT_1525818</name>
</gene>
<accession>A0A9P5TWI7</accession>
<dbReference type="AlphaFoldDB" id="A0A9P5TWI7"/>
<sequence>MSVPAFQSPIHRLSQDILYEIFAIYTHFEPSELRGIDLYDSELDASDLRRKIFALSISSSPPYDPYAVVTEHRFWSSISLEADTFVVLPYLQPLFMHYLTLSNGAPLTLRFSTQSRFPPGPVQEVFYTLLKHSSTWRHVELQLGFVSTYCIRSILQRGVDPDPGWYTSDRYQYTVLGDIEEHHIGKDFPDLKTYFVGDLMREALGISNSANEVKLFPLLETLTLKLKDIRPIVVRYPIVDILSRMPALRELNLKSFHVVQDDSDLEKEGRNADLHSLSTNTVHSGLEVFSPSTQFPSNQITSLSLVVTTLDSFKPSSFDAISPGVKSAPFPHLKTLELHSIGMDRRMDRHAMAKIMFPSIYKFSQFLLGGSPSEGKVGGCQLKVFKVNDIPASLIIQSFLYALPTIKELVFISPWEHYAEDIRPLMTELSLPNLGSTSRMSFRVLPKLRSLKLIDPSGLPYSNRCGTHRPYEPNVTARELEQEVCEMVESRLQAASLDVVKTQTPTTVTLEMYWGWADVIHARLEPLGRAGLVKGNSHQRFIEMRKWKEEHQTRTSDN</sequence>
<evidence type="ECO:0000313" key="1">
    <source>
        <dbReference type="EMBL" id="KAF9037915.1"/>
    </source>
</evidence>
<dbReference type="Proteomes" id="UP000772434">
    <property type="component" value="Unassembled WGS sequence"/>
</dbReference>
<protein>
    <submittedName>
        <fullName evidence="1">Uncharacterized protein</fullName>
    </submittedName>
</protein>
<comment type="caution">
    <text evidence="1">The sequence shown here is derived from an EMBL/GenBank/DDBJ whole genome shotgun (WGS) entry which is preliminary data.</text>
</comment>
<reference evidence="1" key="1">
    <citation type="submission" date="2020-11" db="EMBL/GenBank/DDBJ databases">
        <authorList>
            <consortium name="DOE Joint Genome Institute"/>
            <person name="Ahrendt S."/>
            <person name="Riley R."/>
            <person name="Andreopoulos W."/>
            <person name="Labutti K."/>
            <person name="Pangilinan J."/>
            <person name="Ruiz-Duenas F.J."/>
            <person name="Barrasa J.M."/>
            <person name="Sanchez-Garcia M."/>
            <person name="Camarero S."/>
            <person name="Miyauchi S."/>
            <person name="Serrano A."/>
            <person name="Linde D."/>
            <person name="Babiker R."/>
            <person name="Drula E."/>
            <person name="Ayuso-Fernandez I."/>
            <person name="Pacheco R."/>
            <person name="Padilla G."/>
            <person name="Ferreira P."/>
            <person name="Barriuso J."/>
            <person name="Kellner H."/>
            <person name="Castanera R."/>
            <person name="Alfaro M."/>
            <person name="Ramirez L."/>
            <person name="Pisabarro A.G."/>
            <person name="Kuo A."/>
            <person name="Tritt A."/>
            <person name="Lipzen A."/>
            <person name="He G."/>
            <person name="Yan M."/>
            <person name="Ng V."/>
            <person name="Cullen D."/>
            <person name="Martin F."/>
            <person name="Rosso M.-N."/>
            <person name="Henrissat B."/>
            <person name="Hibbett D."/>
            <person name="Martinez A.T."/>
            <person name="Grigoriev I.V."/>
        </authorList>
    </citation>
    <scope>NUCLEOTIDE SEQUENCE</scope>
    <source>
        <strain evidence="1">AH 40177</strain>
    </source>
</reference>
<keyword evidence="2" id="KW-1185">Reference proteome</keyword>
<name>A0A9P5TWI7_9AGAR</name>
<organism evidence="1 2">
    <name type="scientific">Rhodocollybia butyracea</name>
    <dbReference type="NCBI Taxonomy" id="206335"/>
    <lineage>
        <taxon>Eukaryota</taxon>
        <taxon>Fungi</taxon>
        <taxon>Dikarya</taxon>
        <taxon>Basidiomycota</taxon>
        <taxon>Agaricomycotina</taxon>
        <taxon>Agaricomycetes</taxon>
        <taxon>Agaricomycetidae</taxon>
        <taxon>Agaricales</taxon>
        <taxon>Marasmiineae</taxon>
        <taxon>Omphalotaceae</taxon>
        <taxon>Rhodocollybia</taxon>
    </lineage>
</organism>
<proteinExistence type="predicted"/>
<dbReference type="EMBL" id="JADNRY010000592">
    <property type="protein sequence ID" value="KAF9037915.1"/>
    <property type="molecule type" value="Genomic_DNA"/>
</dbReference>